<dbReference type="AlphaFoldDB" id="A0A0M3J015"/>
<name>A0A0M3J015_ANISI</name>
<protein>
    <submittedName>
        <fullName evidence="3">Metalloendopeptidase</fullName>
    </submittedName>
</protein>
<keyword evidence="2" id="KW-1185">Reference proteome</keyword>
<accession>A0A0M3J015</accession>
<evidence type="ECO:0000313" key="3">
    <source>
        <dbReference type="WBParaSite" id="ASIM_0000085001-mRNA-1"/>
    </source>
</evidence>
<evidence type="ECO:0000313" key="1">
    <source>
        <dbReference type="EMBL" id="VDK18044.1"/>
    </source>
</evidence>
<gene>
    <name evidence="1" type="ORF">ASIM_LOCUS748</name>
</gene>
<sequence length="125" mass="14234">KGSSDSNSDREIYVAPRIKRQFDLVFSDPYGGPMQLTGFGFDAIFNCTQLICHTRMISSLLTQSYHNCSQLRAKRQLHFVFSNSDYGWRWTGIGWGPYVFDPSMAGRYTNSANIYTINFAARKPA</sequence>
<reference evidence="1 2" key="2">
    <citation type="submission" date="2018-11" db="EMBL/GenBank/DDBJ databases">
        <authorList>
            <consortium name="Pathogen Informatics"/>
        </authorList>
    </citation>
    <scope>NUCLEOTIDE SEQUENCE [LARGE SCALE GENOMIC DNA]</scope>
</reference>
<dbReference type="EMBL" id="UYRR01000599">
    <property type="protein sequence ID" value="VDK18044.1"/>
    <property type="molecule type" value="Genomic_DNA"/>
</dbReference>
<evidence type="ECO:0000313" key="2">
    <source>
        <dbReference type="Proteomes" id="UP000267096"/>
    </source>
</evidence>
<organism evidence="3">
    <name type="scientific">Anisakis simplex</name>
    <name type="common">Herring worm</name>
    <dbReference type="NCBI Taxonomy" id="6269"/>
    <lineage>
        <taxon>Eukaryota</taxon>
        <taxon>Metazoa</taxon>
        <taxon>Ecdysozoa</taxon>
        <taxon>Nematoda</taxon>
        <taxon>Chromadorea</taxon>
        <taxon>Rhabditida</taxon>
        <taxon>Spirurina</taxon>
        <taxon>Ascaridomorpha</taxon>
        <taxon>Ascaridoidea</taxon>
        <taxon>Anisakidae</taxon>
        <taxon>Anisakis</taxon>
        <taxon>Anisakis simplex complex</taxon>
    </lineage>
</organism>
<reference evidence="3" key="1">
    <citation type="submission" date="2017-02" db="UniProtKB">
        <authorList>
            <consortium name="WormBaseParasite"/>
        </authorList>
    </citation>
    <scope>IDENTIFICATION</scope>
</reference>
<dbReference type="WBParaSite" id="ASIM_0000085001-mRNA-1">
    <property type="protein sequence ID" value="ASIM_0000085001-mRNA-1"/>
    <property type="gene ID" value="ASIM_0000085001"/>
</dbReference>
<proteinExistence type="predicted"/>
<dbReference type="Proteomes" id="UP000267096">
    <property type="component" value="Unassembled WGS sequence"/>
</dbReference>